<sequence length="345" mass="38382">MIETALYFALGFLTAGLLALMVMPAIWRRAVRLTRRRLEASTPLSRSEIQAEKDRLAASFAMTTRRLELAAADLRRKTAEHMAEAGRQRDATFRAEDERDAARARVAELEDRERELSAAIEAHEAALAKGAEAAQASADELVARDQALAEREARIGALLGQIDDRNLEISTQTTRIDSLTVQVGDLRKDLATTREKLIRAESELVQRDTSLALERDKVARLEGQVARLETELADAQDNLERNIRNLSRATEAIAEADGRIKSLDRQVAYAPRRPGHNEAPAIEALERQRQELEARLAATAAERDRLSVALEDARRWRELPAEASAQADNGVLRRSSATSPPRWCV</sequence>
<proteinExistence type="predicted"/>
<accession>A0AAU7XAK5</accession>
<dbReference type="Gene3D" id="1.10.287.1490">
    <property type="match status" value="1"/>
</dbReference>
<feature type="coiled-coil region" evidence="1">
    <location>
        <begin position="183"/>
        <end position="309"/>
    </location>
</feature>
<evidence type="ECO:0000313" key="3">
    <source>
        <dbReference type="EMBL" id="XBY44975.1"/>
    </source>
</evidence>
<keyword evidence="2" id="KW-0472">Membrane</keyword>
<organism evidence="3">
    <name type="scientific">Methyloraptor flagellatus</name>
    <dbReference type="NCBI Taxonomy" id="3162530"/>
    <lineage>
        <taxon>Bacteria</taxon>
        <taxon>Pseudomonadati</taxon>
        <taxon>Pseudomonadota</taxon>
        <taxon>Alphaproteobacteria</taxon>
        <taxon>Hyphomicrobiales</taxon>
        <taxon>Ancalomicrobiaceae</taxon>
        <taxon>Methyloraptor</taxon>
    </lineage>
</organism>
<name>A0AAU7XAK5_9HYPH</name>
<dbReference type="EMBL" id="CP158568">
    <property type="protein sequence ID" value="XBY44975.1"/>
    <property type="molecule type" value="Genomic_DNA"/>
</dbReference>
<evidence type="ECO:0000256" key="1">
    <source>
        <dbReference type="SAM" id="Coils"/>
    </source>
</evidence>
<protein>
    <submittedName>
        <fullName evidence="3">Uncharacterized protein</fullName>
    </submittedName>
</protein>
<keyword evidence="2" id="KW-0812">Transmembrane</keyword>
<keyword evidence="2" id="KW-1133">Transmembrane helix</keyword>
<dbReference type="KEGG" id="mflg:ABS361_01325"/>
<feature type="coiled-coil region" evidence="1">
    <location>
        <begin position="92"/>
        <end position="126"/>
    </location>
</feature>
<dbReference type="SUPFAM" id="SSF57997">
    <property type="entry name" value="Tropomyosin"/>
    <property type="match status" value="1"/>
</dbReference>
<keyword evidence="1" id="KW-0175">Coiled coil</keyword>
<dbReference type="RefSeq" id="WP_407050068.1">
    <property type="nucleotide sequence ID" value="NZ_CP158568.1"/>
</dbReference>
<feature type="transmembrane region" description="Helical" evidence="2">
    <location>
        <begin position="6"/>
        <end position="27"/>
    </location>
</feature>
<reference evidence="3" key="1">
    <citation type="submission" date="2024-06" db="EMBL/GenBank/DDBJ databases">
        <title>Methylostella associata gen. nov., sp. nov., a novel Ancalomicrobiaceae-affiliated facultatively methylotrophic bacteria that feed on methanotrophs of the genus Methylococcus.</title>
        <authorList>
            <person name="Saltykova V."/>
            <person name="Danilova O.V."/>
            <person name="Oshkin I.Y."/>
            <person name="Belova S.E."/>
            <person name="Pimenov N.V."/>
            <person name="Dedysh S.N."/>
        </authorList>
    </citation>
    <scope>NUCLEOTIDE SEQUENCE</scope>
    <source>
        <strain evidence="3">S20</strain>
    </source>
</reference>
<dbReference type="AlphaFoldDB" id="A0AAU7XAK5"/>
<gene>
    <name evidence="3" type="ORF">ABS361_01325</name>
</gene>
<evidence type="ECO:0000256" key="2">
    <source>
        <dbReference type="SAM" id="Phobius"/>
    </source>
</evidence>